<proteinExistence type="predicted"/>
<dbReference type="GO" id="GO:0005509">
    <property type="term" value="F:calcium ion binding"/>
    <property type="evidence" value="ECO:0007669"/>
    <property type="project" value="InterPro"/>
</dbReference>
<dbReference type="InterPro" id="IPR027417">
    <property type="entry name" value="P-loop_NTPase"/>
</dbReference>
<keyword evidence="2 11" id="KW-0812">Transmembrane</keyword>
<dbReference type="Gene3D" id="1.10.10.10">
    <property type="entry name" value="Winged helix-like DNA-binding domain superfamily/Winged helix DNA-binding domain"/>
    <property type="match status" value="1"/>
</dbReference>
<evidence type="ECO:0000256" key="6">
    <source>
        <dbReference type="ARBA" id="ARBA00022989"/>
    </source>
</evidence>
<dbReference type="SUPFAM" id="SSF47473">
    <property type="entry name" value="EF-hand"/>
    <property type="match status" value="1"/>
</dbReference>
<feature type="region of interest" description="Disordered" evidence="10">
    <location>
        <begin position="443"/>
        <end position="474"/>
    </location>
</feature>
<gene>
    <name evidence="13" type="ORF">J4Q44_G00208760</name>
</gene>
<evidence type="ECO:0000256" key="5">
    <source>
        <dbReference type="ARBA" id="ARBA00022837"/>
    </source>
</evidence>
<keyword evidence="5" id="KW-0106">Calcium</keyword>
<dbReference type="Gene3D" id="3.40.50.300">
    <property type="entry name" value="P-loop containing nucleotide triphosphate hydrolases"/>
    <property type="match status" value="1"/>
</dbReference>
<dbReference type="InterPro" id="IPR001806">
    <property type="entry name" value="Small_GTPase"/>
</dbReference>
<evidence type="ECO:0000256" key="8">
    <source>
        <dbReference type="ARBA" id="ARBA00023136"/>
    </source>
</evidence>
<evidence type="ECO:0000256" key="10">
    <source>
        <dbReference type="SAM" id="MobiDB-lite"/>
    </source>
</evidence>
<dbReference type="PANTHER" id="PTHR47977">
    <property type="entry name" value="RAS-RELATED PROTEIN RAB"/>
    <property type="match status" value="1"/>
</dbReference>
<comment type="subcellular location">
    <subcellularLocation>
        <location evidence="1">Membrane</location>
        <topology evidence="1">Multi-pass membrane protein</topology>
    </subcellularLocation>
</comment>
<protein>
    <recommendedName>
        <fullName evidence="12">EF-hand domain-containing protein</fullName>
    </recommendedName>
</protein>
<keyword evidence="3" id="KW-0479">Metal-binding</keyword>
<dbReference type="GO" id="GO:0003924">
    <property type="term" value="F:GTPase activity"/>
    <property type="evidence" value="ECO:0007669"/>
    <property type="project" value="InterPro"/>
</dbReference>
<dbReference type="CDD" id="cd00154">
    <property type="entry name" value="Rab"/>
    <property type="match status" value="1"/>
</dbReference>
<evidence type="ECO:0000256" key="11">
    <source>
        <dbReference type="SAM" id="Phobius"/>
    </source>
</evidence>
<dbReference type="SUPFAM" id="SSF52540">
    <property type="entry name" value="P-loop containing nucleoside triphosphate hydrolases"/>
    <property type="match status" value="1"/>
</dbReference>
<dbReference type="Pfam" id="PF00335">
    <property type="entry name" value="Tetraspanin"/>
    <property type="match status" value="1"/>
</dbReference>
<dbReference type="SMART" id="SM00054">
    <property type="entry name" value="EFh"/>
    <property type="match status" value="2"/>
</dbReference>
<dbReference type="PROSITE" id="PS50222">
    <property type="entry name" value="EF_HAND_2"/>
    <property type="match status" value="1"/>
</dbReference>
<dbReference type="FunFam" id="3.40.50.300:FF:001129">
    <property type="entry name" value="ras-related protein Rab-44 isoform X2"/>
    <property type="match status" value="1"/>
</dbReference>
<dbReference type="CDD" id="cd00051">
    <property type="entry name" value="EFh"/>
    <property type="match status" value="1"/>
</dbReference>
<keyword evidence="9" id="KW-0449">Lipoprotein</keyword>
<feature type="transmembrane region" description="Helical" evidence="11">
    <location>
        <begin position="713"/>
        <end position="736"/>
    </location>
</feature>
<feature type="transmembrane region" description="Helical" evidence="11">
    <location>
        <begin position="785"/>
        <end position="810"/>
    </location>
</feature>
<dbReference type="InterPro" id="IPR036388">
    <property type="entry name" value="WH-like_DNA-bd_sf"/>
</dbReference>
<dbReference type="SMART" id="SM00175">
    <property type="entry name" value="RAB"/>
    <property type="match status" value="1"/>
</dbReference>
<evidence type="ECO:0000256" key="4">
    <source>
        <dbReference type="ARBA" id="ARBA00022741"/>
    </source>
</evidence>
<dbReference type="PROSITE" id="PS51419">
    <property type="entry name" value="RAB"/>
    <property type="match status" value="1"/>
</dbReference>
<accession>A0AAN8LF85</accession>
<name>A0AAN8LF85_9TELE</name>
<dbReference type="PROSITE" id="PS51421">
    <property type="entry name" value="RAS"/>
    <property type="match status" value="1"/>
</dbReference>
<dbReference type="InterPro" id="IPR002048">
    <property type="entry name" value="EF_hand_dom"/>
</dbReference>
<dbReference type="GO" id="GO:0016020">
    <property type="term" value="C:membrane"/>
    <property type="evidence" value="ECO:0007669"/>
    <property type="project" value="UniProtKB-SubCell"/>
</dbReference>
<feature type="region of interest" description="Disordered" evidence="10">
    <location>
        <begin position="400"/>
        <end position="423"/>
    </location>
</feature>
<dbReference type="PRINTS" id="PR00259">
    <property type="entry name" value="TMFOUR"/>
</dbReference>
<dbReference type="InterPro" id="IPR050227">
    <property type="entry name" value="Rab"/>
</dbReference>
<dbReference type="InterPro" id="IPR018247">
    <property type="entry name" value="EF_Hand_1_Ca_BS"/>
</dbReference>
<keyword evidence="4" id="KW-0547">Nucleotide-binding</keyword>
<dbReference type="NCBIfam" id="TIGR00231">
    <property type="entry name" value="small_GTP"/>
    <property type="match status" value="1"/>
</dbReference>
<sequence length="855" mass="97172">MAKTKELSKDTRNKIVDLHQAGKTESAIVMSSWLKDGEVLMGEGSGTPCSPRQRVFSTPGGYGSPRPGGRGVGVSGRGVGVSGMVQPETMGKAKELFVLCDKEGKGFITKRDMQRLQGELPLSPEQLESVFESLDRDRNGFLTPVEFNMGLAGELMGVEENTEKRQMETEEKVDPGELRFTQILTELGADKLFKDQWELGTLWCDLQRDRPELLSILEDVLVHAVSHLQDSLRERESLEQALRRRESDHDRVVRSIYEEMESQIREEREKRLAQDSIRQWDRRQKIAEELKTREQELEIALANQRELEARIQALGCEQTDIRVQNQRLHSLNTQLQEQLETSREELQKAMEQLEFLQSNTAQEERSRERTVLKVSKNMQKEKYSLQRQLELLRDMNKRLRDEKDTHQSQKRPPNVRKPLQKKGSIIGNYILQDKPIERQLSSFSQSELELAPGGTPSNSSKRRQGFREQRCANNGQTDEIQARLTSPHPQRVFKVVFLGNSGVGKSSFIHHYCTGHFPNTLGTTVGVDFQMRTVTLGSTTIALQLWDTAGQERFRSITQQYYRKADGILTMYDITDSASFSAVREWMDLVQERMSEGAVLMLLGNKMDLSEAQKREVTTREGQRLAEQDKAVFYECSARSGYNIEELMTQLAWMLSAQQDQQCEETLRLSADHSSNGDNRKTCCKGEEDSQLECRMEAYDEKTNTSGMICLKYLLLTFNLLFWLAGGVVMAVGVWTLVEKSDYISLLSSSYYSASAYILIAAGAIVVFTGIIGCCATLKEKRSLLIVYLILLLLIFLLEIVSGVLAYIHYQECFPFCQQLDKELQHNLKETMVSEIPAAWRGERHQCSGQAAAGV</sequence>
<dbReference type="Pfam" id="PF00071">
    <property type="entry name" value="Ras"/>
    <property type="match status" value="1"/>
</dbReference>
<feature type="domain" description="EF-hand" evidence="12">
    <location>
        <begin position="122"/>
        <end position="157"/>
    </location>
</feature>
<dbReference type="InterPro" id="IPR018499">
    <property type="entry name" value="Tetraspanin/Peripherin"/>
</dbReference>
<keyword evidence="7" id="KW-0342">GTP-binding</keyword>
<dbReference type="SMART" id="SM00177">
    <property type="entry name" value="ARF"/>
    <property type="match status" value="1"/>
</dbReference>
<dbReference type="AlphaFoldDB" id="A0AAN8LF85"/>
<feature type="transmembrane region" description="Helical" evidence="11">
    <location>
        <begin position="756"/>
        <end position="778"/>
    </location>
</feature>
<evidence type="ECO:0000313" key="14">
    <source>
        <dbReference type="Proteomes" id="UP001356427"/>
    </source>
</evidence>
<keyword evidence="14" id="KW-1185">Reference proteome</keyword>
<dbReference type="SMART" id="SM00176">
    <property type="entry name" value="RAN"/>
    <property type="match status" value="1"/>
</dbReference>
<evidence type="ECO:0000313" key="13">
    <source>
        <dbReference type="EMBL" id="KAK6309413.1"/>
    </source>
</evidence>
<dbReference type="Gene3D" id="1.10.238.10">
    <property type="entry name" value="EF-hand"/>
    <property type="match status" value="1"/>
</dbReference>
<keyword evidence="8 11" id="KW-0472">Membrane</keyword>
<dbReference type="GO" id="GO:0005525">
    <property type="term" value="F:GTP binding"/>
    <property type="evidence" value="ECO:0007669"/>
    <property type="project" value="UniProtKB-KW"/>
</dbReference>
<evidence type="ECO:0000256" key="9">
    <source>
        <dbReference type="ARBA" id="ARBA00023288"/>
    </source>
</evidence>
<organism evidence="13 14">
    <name type="scientific">Coregonus suidteri</name>
    <dbReference type="NCBI Taxonomy" id="861788"/>
    <lineage>
        <taxon>Eukaryota</taxon>
        <taxon>Metazoa</taxon>
        <taxon>Chordata</taxon>
        <taxon>Craniata</taxon>
        <taxon>Vertebrata</taxon>
        <taxon>Euteleostomi</taxon>
        <taxon>Actinopterygii</taxon>
        <taxon>Neopterygii</taxon>
        <taxon>Teleostei</taxon>
        <taxon>Protacanthopterygii</taxon>
        <taxon>Salmoniformes</taxon>
        <taxon>Salmonidae</taxon>
        <taxon>Coregoninae</taxon>
        <taxon>Coregonus</taxon>
    </lineage>
</organism>
<dbReference type="InterPro" id="IPR005225">
    <property type="entry name" value="Small_GTP-bd"/>
</dbReference>
<evidence type="ECO:0000256" key="7">
    <source>
        <dbReference type="ARBA" id="ARBA00023134"/>
    </source>
</evidence>
<dbReference type="SMART" id="SM00174">
    <property type="entry name" value="RHO"/>
    <property type="match status" value="1"/>
</dbReference>
<dbReference type="PROSITE" id="PS00018">
    <property type="entry name" value="EF_HAND_1"/>
    <property type="match status" value="1"/>
</dbReference>
<dbReference type="Proteomes" id="UP001356427">
    <property type="component" value="Unassembled WGS sequence"/>
</dbReference>
<comment type="caution">
    <text evidence="13">The sequence shown here is derived from an EMBL/GenBank/DDBJ whole genome shotgun (WGS) entry which is preliminary data.</text>
</comment>
<dbReference type="PROSITE" id="PS51420">
    <property type="entry name" value="RHO"/>
    <property type="match status" value="1"/>
</dbReference>
<evidence type="ECO:0000259" key="12">
    <source>
        <dbReference type="PROSITE" id="PS50222"/>
    </source>
</evidence>
<evidence type="ECO:0000256" key="3">
    <source>
        <dbReference type="ARBA" id="ARBA00022723"/>
    </source>
</evidence>
<reference evidence="13 14" key="1">
    <citation type="submission" date="2021-04" db="EMBL/GenBank/DDBJ databases">
        <authorList>
            <person name="De Guttry C."/>
            <person name="Zahm M."/>
            <person name="Klopp C."/>
            <person name="Cabau C."/>
            <person name="Louis A."/>
            <person name="Berthelot C."/>
            <person name="Parey E."/>
            <person name="Roest Crollius H."/>
            <person name="Montfort J."/>
            <person name="Robinson-Rechavi M."/>
            <person name="Bucao C."/>
            <person name="Bouchez O."/>
            <person name="Gislard M."/>
            <person name="Lluch J."/>
            <person name="Milhes M."/>
            <person name="Lampietro C."/>
            <person name="Lopez Roques C."/>
            <person name="Donnadieu C."/>
            <person name="Braasch I."/>
            <person name="Desvignes T."/>
            <person name="Postlethwait J."/>
            <person name="Bobe J."/>
            <person name="Wedekind C."/>
            <person name="Guiguen Y."/>
        </authorList>
    </citation>
    <scope>NUCLEOTIDE SEQUENCE [LARGE SCALE GENOMIC DNA]</scope>
    <source>
        <strain evidence="13">Cs_M1</strain>
        <tissue evidence="13">Blood</tissue>
    </source>
</reference>
<keyword evidence="6 11" id="KW-1133">Transmembrane helix</keyword>
<dbReference type="PROSITE" id="PS51417">
    <property type="entry name" value="ARF"/>
    <property type="match status" value="1"/>
</dbReference>
<dbReference type="SMART" id="SM00173">
    <property type="entry name" value="RAS"/>
    <property type="match status" value="1"/>
</dbReference>
<dbReference type="EMBL" id="JAGTTL010000018">
    <property type="protein sequence ID" value="KAK6309413.1"/>
    <property type="molecule type" value="Genomic_DNA"/>
</dbReference>
<evidence type="ECO:0000256" key="2">
    <source>
        <dbReference type="ARBA" id="ARBA00022692"/>
    </source>
</evidence>
<evidence type="ECO:0000256" key="1">
    <source>
        <dbReference type="ARBA" id="ARBA00004141"/>
    </source>
</evidence>
<dbReference type="InterPro" id="IPR011992">
    <property type="entry name" value="EF-hand-dom_pair"/>
</dbReference>